<dbReference type="SUPFAM" id="SSF69318">
    <property type="entry name" value="Integrin alpha N-terminal domain"/>
    <property type="match status" value="1"/>
</dbReference>
<organism evidence="4 5">
    <name type="scientific">Prymnesium parvum</name>
    <name type="common">Toxic golden alga</name>
    <dbReference type="NCBI Taxonomy" id="97485"/>
    <lineage>
        <taxon>Eukaryota</taxon>
        <taxon>Haptista</taxon>
        <taxon>Haptophyta</taxon>
        <taxon>Prymnesiophyceae</taxon>
        <taxon>Prymnesiales</taxon>
        <taxon>Prymnesiaceae</taxon>
        <taxon>Prymnesium</taxon>
    </lineage>
</organism>
<keyword evidence="1" id="KW-0808">Transferase</keyword>
<dbReference type="InterPro" id="IPR029044">
    <property type="entry name" value="Nucleotide-diphossugar_trans"/>
</dbReference>
<evidence type="ECO:0000313" key="4">
    <source>
        <dbReference type="EMBL" id="KAL1521071.1"/>
    </source>
</evidence>
<keyword evidence="5" id="KW-1185">Reference proteome</keyword>
<dbReference type="PANTHER" id="PTHR19300">
    <property type="entry name" value="BETA-1,4-GALACTOSYLTRANSFERASE"/>
    <property type="match status" value="1"/>
</dbReference>
<evidence type="ECO:0000259" key="3">
    <source>
        <dbReference type="Pfam" id="PF02709"/>
    </source>
</evidence>
<comment type="caution">
    <text evidence="4">The sequence shown here is derived from an EMBL/GenBank/DDBJ whole genome shotgun (WGS) entry which is preliminary data.</text>
</comment>
<dbReference type="InterPro" id="IPR028994">
    <property type="entry name" value="Integrin_alpha_N"/>
</dbReference>
<evidence type="ECO:0000256" key="1">
    <source>
        <dbReference type="ARBA" id="ARBA00022679"/>
    </source>
</evidence>
<dbReference type="EMBL" id="JBGBPQ010000008">
    <property type="protein sequence ID" value="KAL1521071.1"/>
    <property type="molecule type" value="Genomic_DNA"/>
</dbReference>
<reference evidence="4 5" key="1">
    <citation type="journal article" date="2024" name="Science">
        <title>Giant polyketide synthase enzymes in the biosynthesis of giant marine polyether toxins.</title>
        <authorList>
            <person name="Fallon T.R."/>
            <person name="Shende V.V."/>
            <person name="Wierzbicki I.H."/>
            <person name="Pendleton A.L."/>
            <person name="Watervoot N.F."/>
            <person name="Auber R.P."/>
            <person name="Gonzalez D.J."/>
            <person name="Wisecaver J.H."/>
            <person name="Moore B.S."/>
        </authorList>
    </citation>
    <scope>NUCLEOTIDE SEQUENCE [LARGE SCALE GENOMIC DNA]</scope>
    <source>
        <strain evidence="4 5">12B1</strain>
    </source>
</reference>
<evidence type="ECO:0000256" key="2">
    <source>
        <dbReference type="ARBA" id="ARBA00022729"/>
    </source>
</evidence>
<dbReference type="SUPFAM" id="SSF53448">
    <property type="entry name" value="Nucleotide-diphospho-sugar transferases"/>
    <property type="match status" value="1"/>
</dbReference>
<feature type="domain" description="Galactosyltransferase C-terminal" evidence="3">
    <location>
        <begin position="98"/>
        <end position="132"/>
    </location>
</feature>
<gene>
    <name evidence="4" type="ORF">AB1Y20_022626</name>
</gene>
<evidence type="ECO:0000313" key="5">
    <source>
        <dbReference type="Proteomes" id="UP001515480"/>
    </source>
</evidence>
<keyword evidence="2" id="KW-0732">Signal</keyword>
<dbReference type="InterPro" id="IPR013517">
    <property type="entry name" value="FG-GAP"/>
</dbReference>
<dbReference type="InterPro" id="IPR003859">
    <property type="entry name" value="Galactosyl_T"/>
</dbReference>
<dbReference type="Pfam" id="PF02709">
    <property type="entry name" value="Glyco_transf_7C"/>
    <property type="match status" value="1"/>
</dbReference>
<proteinExistence type="predicted"/>
<dbReference type="InterPro" id="IPR027791">
    <property type="entry name" value="Galactosyl_T_C"/>
</dbReference>
<name>A0AB34JK25_PRYPA</name>
<dbReference type="PANTHER" id="PTHR19300:SF57">
    <property type="entry name" value="BETA-1,4-N-ACETYLGALACTOSAMINYLTRANSFERASE"/>
    <property type="match status" value="1"/>
</dbReference>
<sequence length="414" mass="46086">MLKLLEAHDIPFELLFVEQSSDGLFNRAALLNAGYTLLDQTRLESSIPLENQRVCFHDIDYVPRNAMAFAPYVQSATYQLASRSTCKPEPAAWVASRVICMQRPVVDRVNGWATDYWGWGFEDADFDLRLLRVFGSQPTAWQTVLTTTERNMAANLTRDASAPWYADDHWWKIPARGTRFQDKIEPSGLPPQSTSFGVSFGDFNNDTLPDIFMGFHYTGLRHEHQVFEKPAVYVNMGGGQPTFRKLSLTDMPGVATKVEHDCNSTCYVLHRSGDLHGATWHDFDGDGDQDIFINTGGQGGMGSSPCLFLVNEGGAFTDKAFQFNLSLNELRGRVSLFFDWNGDGLSDLLVTAQPGGRGVAGRSVVYQQQREAYRVDVARLPLHRAAHPLERPAELRARAADGEGECLDPLAVAK</sequence>
<dbReference type="Proteomes" id="UP001515480">
    <property type="component" value="Unassembled WGS sequence"/>
</dbReference>
<dbReference type="GO" id="GO:0005975">
    <property type="term" value="P:carbohydrate metabolic process"/>
    <property type="evidence" value="ECO:0007669"/>
    <property type="project" value="InterPro"/>
</dbReference>
<dbReference type="GO" id="GO:0005794">
    <property type="term" value="C:Golgi apparatus"/>
    <property type="evidence" value="ECO:0007669"/>
    <property type="project" value="TreeGrafter"/>
</dbReference>
<protein>
    <recommendedName>
        <fullName evidence="3">Galactosyltransferase C-terminal domain-containing protein</fullName>
    </recommendedName>
</protein>
<dbReference type="PRINTS" id="PR02050">
    <property type="entry name" value="B14GALTRFASE"/>
</dbReference>
<dbReference type="Gene3D" id="3.90.550.10">
    <property type="entry name" value="Spore Coat Polysaccharide Biosynthesis Protein SpsA, Chain A"/>
    <property type="match status" value="1"/>
</dbReference>
<dbReference type="GO" id="GO:0008378">
    <property type="term" value="F:galactosyltransferase activity"/>
    <property type="evidence" value="ECO:0007669"/>
    <property type="project" value="TreeGrafter"/>
</dbReference>
<dbReference type="AlphaFoldDB" id="A0AB34JK25"/>
<accession>A0AB34JK25</accession>
<dbReference type="Gene3D" id="2.130.10.130">
    <property type="entry name" value="Integrin alpha, N-terminal"/>
    <property type="match status" value="1"/>
</dbReference>
<dbReference type="Pfam" id="PF13517">
    <property type="entry name" value="FG-GAP_3"/>
    <property type="match status" value="1"/>
</dbReference>